<dbReference type="AlphaFoldDB" id="A0A378PK45"/>
<evidence type="ECO:0000313" key="2">
    <source>
        <dbReference type="EMBL" id="STY86776.1"/>
    </source>
</evidence>
<reference evidence="2 3" key="1">
    <citation type="submission" date="2018-06" db="EMBL/GenBank/DDBJ databases">
        <authorList>
            <consortium name="Pathogen Informatics"/>
            <person name="Doyle S."/>
        </authorList>
    </citation>
    <scope>NUCLEOTIDE SEQUENCE [LARGE SCALE GENOMIC DNA]</scope>
    <source>
        <strain evidence="2 3">NCTC11227</strain>
    </source>
</reference>
<keyword evidence="1" id="KW-0472">Membrane</keyword>
<keyword evidence="1" id="KW-1133">Transmembrane helix</keyword>
<feature type="transmembrane region" description="Helical" evidence="1">
    <location>
        <begin position="29"/>
        <end position="49"/>
    </location>
</feature>
<gene>
    <name evidence="2" type="primary">yddG</name>
    <name evidence="2" type="ORF">NCTC11227_00773</name>
</gene>
<proteinExistence type="predicted"/>
<accession>A0A378PK45</accession>
<protein>
    <submittedName>
        <fullName evidence="2">Methyl viologen resistance protein YddG</fullName>
    </submittedName>
</protein>
<evidence type="ECO:0000313" key="3">
    <source>
        <dbReference type="Proteomes" id="UP000255102"/>
    </source>
</evidence>
<dbReference type="Proteomes" id="UP000255102">
    <property type="component" value="Unassembled WGS sequence"/>
</dbReference>
<feature type="transmembrane region" description="Helical" evidence="1">
    <location>
        <begin position="64"/>
        <end position="83"/>
    </location>
</feature>
<sequence>MIEVSILNYLRPCLTIIALVLAKGLKFNAVVLMGLIVCLYGVAVIQMGLSLDIATLLRNAASNPVSYLLATVGAVIWVVYCVIIKKISGGYNLIALYFVLTALMMWLKYILFDRSVPDEISLMSILYVLAAGAAIGLGYGA</sequence>
<dbReference type="EMBL" id="UGPW01000001">
    <property type="protein sequence ID" value="STY86776.1"/>
    <property type="molecule type" value="Genomic_DNA"/>
</dbReference>
<keyword evidence="1" id="KW-0812">Transmembrane</keyword>
<feature type="transmembrane region" description="Helical" evidence="1">
    <location>
        <begin position="120"/>
        <end position="140"/>
    </location>
</feature>
<feature type="transmembrane region" description="Helical" evidence="1">
    <location>
        <begin position="90"/>
        <end position="108"/>
    </location>
</feature>
<evidence type="ECO:0000256" key="1">
    <source>
        <dbReference type="SAM" id="Phobius"/>
    </source>
</evidence>
<name>A0A378PK45_9GAMM</name>
<organism evidence="2 3">
    <name type="scientific">Moraxella ovis</name>
    <dbReference type="NCBI Taxonomy" id="29433"/>
    <lineage>
        <taxon>Bacteria</taxon>
        <taxon>Pseudomonadati</taxon>
        <taxon>Pseudomonadota</taxon>
        <taxon>Gammaproteobacteria</taxon>
        <taxon>Moraxellales</taxon>
        <taxon>Moraxellaceae</taxon>
        <taxon>Moraxella</taxon>
    </lineage>
</organism>